<dbReference type="KEGG" id="vg:19735779"/>
<accession>A0A059T5E1</accession>
<proteinExistence type="predicted"/>
<name>A0A059T5E1_9CAUD</name>
<protein>
    <submittedName>
        <fullName evidence="1">Uncharacterized protein</fullName>
    </submittedName>
</protein>
<dbReference type="RefSeq" id="YP_009044668.1">
    <property type="nucleotide sequence ID" value="NC_024384.1"/>
</dbReference>
<dbReference type="Proteomes" id="UP000026992">
    <property type="component" value="Segment"/>
</dbReference>
<keyword evidence="2" id="KW-1185">Reference proteome</keyword>
<dbReference type="OrthoDB" id="26713at10239"/>
<evidence type="ECO:0000313" key="2">
    <source>
        <dbReference type="Proteomes" id="UP000026992"/>
    </source>
</evidence>
<gene>
    <name evidence="1" type="ORF">LP030-3_022</name>
</gene>
<dbReference type="EMBL" id="KJ094022">
    <property type="protein sequence ID" value="AHL18728.1"/>
    <property type="molecule type" value="Genomic_DNA"/>
</dbReference>
<organism evidence="1 2">
    <name type="scientific">Listeria phage LP-030-3</name>
    <dbReference type="NCBI Taxonomy" id="1458852"/>
    <lineage>
        <taxon>Viruses</taxon>
        <taxon>Duplodnaviria</taxon>
        <taxon>Heunggongvirae</taxon>
        <taxon>Uroviricota</taxon>
        <taxon>Caudoviricetes</taxon>
        <taxon>Aquingentivirus</taxon>
        <taxon>Aquingentivirus LP0303</taxon>
    </lineage>
</organism>
<reference evidence="1 2" key="1">
    <citation type="journal article" date="2014" name="Appl. Environ. Microbiol.">
        <title>Comparative genomic and morphological analysis of Listeria phages isolated from farm environments.</title>
        <authorList>
            <person name="Denes T."/>
            <person name="Vongkamjan K."/>
            <person name="Ackermann H.W."/>
            <person name="Moreno Switt A.I."/>
            <person name="Wiedmann M."/>
            <person name="den Bakker H.C."/>
        </authorList>
    </citation>
    <scope>NUCLEOTIDE SEQUENCE [LARGE SCALE GENOMIC DNA]</scope>
</reference>
<evidence type="ECO:0000313" key="1">
    <source>
        <dbReference type="EMBL" id="AHL18728.1"/>
    </source>
</evidence>
<dbReference type="GeneID" id="19735779"/>
<sequence>MKIEKLNVFTRETICNGKDIEIANYNIELEAISEESFIDTAEKVEKIREFIENL</sequence>